<reference evidence="2" key="1">
    <citation type="submission" date="2023-04" db="EMBL/GenBank/DDBJ databases">
        <authorList>
            <person name="Vijverberg K."/>
            <person name="Xiong W."/>
            <person name="Schranz E."/>
        </authorList>
    </citation>
    <scope>NUCLEOTIDE SEQUENCE</scope>
</reference>
<keyword evidence="3" id="KW-1185">Reference proteome</keyword>
<protein>
    <submittedName>
        <fullName evidence="2">Uncharacterized protein</fullName>
    </submittedName>
</protein>
<feature type="transmembrane region" description="Helical" evidence="1">
    <location>
        <begin position="99"/>
        <end position="124"/>
    </location>
</feature>
<feature type="transmembrane region" description="Helical" evidence="1">
    <location>
        <begin position="153"/>
        <end position="171"/>
    </location>
</feature>
<name>A0AA35Z8J7_LACSI</name>
<gene>
    <name evidence="2" type="ORF">LSALG_LOCUS27094</name>
</gene>
<dbReference type="PANTHER" id="PTHR31721:SF1">
    <property type="entry name" value="OS07G0656700 PROTEIN"/>
    <property type="match status" value="1"/>
</dbReference>
<keyword evidence="1" id="KW-0472">Membrane</keyword>
<evidence type="ECO:0000313" key="2">
    <source>
        <dbReference type="EMBL" id="CAI9287746.1"/>
    </source>
</evidence>
<accession>A0AA35Z8J7</accession>
<sequence>MSEEIWLTSSNMARFQFSKPSTPIDIPAWKKLSLYDVGMLDPPREEVREVAKKGIDWNDANNWVVELRGSSPNSSRTSLVIHPFFSMSATEHVIFDFRFCALLAVAGSLAGSLLCFLDGCVYVADAYKIYWTSCLKGSLSGKMVMRLVEAIDVYLAEIVMLIFAVGLYGLFISNAPDSIARAPNPYTLVVTLKDASNNIIDSESCQVGIQQISKAPKQLLVNEHPVVIRGVKRQKPCGFVGMIHQELYTMYIGKQSIAHLVCKEGLFGIRLTRGYSRKMQMVENTGHIEVTLEIHQMT</sequence>
<dbReference type="PANTHER" id="PTHR31721">
    <property type="entry name" value="OS06G0710300 PROTEIN"/>
    <property type="match status" value="1"/>
</dbReference>
<dbReference type="AlphaFoldDB" id="A0AA35Z8J7"/>
<keyword evidence="1" id="KW-0812">Transmembrane</keyword>
<dbReference type="Pfam" id="PF03350">
    <property type="entry name" value="UPF0114"/>
    <property type="match status" value="1"/>
</dbReference>
<dbReference type="Proteomes" id="UP001177003">
    <property type="component" value="Chromosome 5"/>
</dbReference>
<organism evidence="2 3">
    <name type="scientific">Lactuca saligna</name>
    <name type="common">Willowleaf lettuce</name>
    <dbReference type="NCBI Taxonomy" id="75948"/>
    <lineage>
        <taxon>Eukaryota</taxon>
        <taxon>Viridiplantae</taxon>
        <taxon>Streptophyta</taxon>
        <taxon>Embryophyta</taxon>
        <taxon>Tracheophyta</taxon>
        <taxon>Spermatophyta</taxon>
        <taxon>Magnoliopsida</taxon>
        <taxon>eudicotyledons</taxon>
        <taxon>Gunneridae</taxon>
        <taxon>Pentapetalae</taxon>
        <taxon>asterids</taxon>
        <taxon>campanulids</taxon>
        <taxon>Asterales</taxon>
        <taxon>Asteraceae</taxon>
        <taxon>Cichorioideae</taxon>
        <taxon>Cichorieae</taxon>
        <taxon>Lactucinae</taxon>
        <taxon>Lactuca</taxon>
    </lineage>
</organism>
<keyword evidence="1" id="KW-1133">Transmembrane helix</keyword>
<dbReference type="EMBL" id="OX465081">
    <property type="protein sequence ID" value="CAI9287746.1"/>
    <property type="molecule type" value="Genomic_DNA"/>
</dbReference>
<evidence type="ECO:0000313" key="3">
    <source>
        <dbReference type="Proteomes" id="UP001177003"/>
    </source>
</evidence>
<dbReference type="InterPro" id="IPR005134">
    <property type="entry name" value="UPF0114"/>
</dbReference>
<proteinExistence type="predicted"/>
<evidence type="ECO:0000256" key="1">
    <source>
        <dbReference type="SAM" id="Phobius"/>
    </source>
</evidence>